<feature type="domain" description="HTH LytTR-type" evidence="3">
    <location>
        <begin position="146"/>
        <end position="249"/>
    </location>
</feature>
<evidence type="ECO:0000256" key="1">
    <source>
        <dbReference type="PROSITE-ProRule" id="PRU00169"/>
    </source>
</evidence>
<feature type="modified residue" description="4-aspartylphosphate" evidence="1">
    <location>
        <position position="55"/>
    </location>
</feature>
<dbReference type="PANTHER" id="PTHR37299:SF1">
    <property type="entry name" value="STAGE 0 SPORULATION PROTEIN A HOMOLOG"/>
    <property type="match status" value="1"/>
</dbReference>
<dbReference type="EMBL" id="SJSK01000003">
    <property type="protein sequence ID" value="TCC90364.1"/>
    <property type="molecule type" value="Genomic_DNA"/>
</dbReference>
<sequence>MISAVIIDDEKNNIDNIVGLLQKLELVITIVGTATNAEDAIQLIVTTKPDLLFLDIQMPNKNGFELLKALPHYQFEVVFVTAFDQYGIQAVKFSAIDYLLKPVNPEELVAAVRKVEIKLSRKKENLQLENLMELIRDKDAKKEHKLALASTKEIRFVNTSDIIRCESSNAYTEFFLVDGKNIMVSRPIFEYEELLADYDFIRCHQSHLVNKKFIKSLLKEDGGYLLIEDNVRIPISRNKKENVLNALNNIKK</sequence>
<dbReference type="AlphaFoldDB" id="A0A4R0MWP8"/>
<dbReference type="InterPro" id="IPR046947">
    <property type="entry name" value="LytR-like"/>
</dbReference>
<dbReference type="InterPro" id="IPR011006">
    <property type="entry name" value="CheY-like_superfamily"/>
</dbReference>
<evidence type="ECO:0000313" key="4">
    <source>
        <dbReference type="EMBL" id="TCC90364.1"/>
    </source>
</evidence>
<organism evidence="4 5">
    <name type="scientific">Pedobacter frigiditerrae</name>
    <dbReference type="NCBI Taxonomy" id="2530452"/>
    <lineage>
        <taxon>Bacteria</taxon>
        <taxon>Pseudomonadati</taxon>
        <taxon>Bacteroidota</taxon>
        <taxon>Sphingobacteriia</taxon>
        <taxon>Sphingobacteriales</taxon>
        <taxon>Sphingobacteriaceae</taxon>
        <taxon>Pedobacter</taxon>
    </lineage>
</organism>
<dbReference type="Gene3D" id="3.40.50.2300">
    <property type="match status" value="1"/>
</dbReference>
<dbReference type="GO" id="GO:0000156">
    <property type="term" value="F:phosphorelay response regulator activity"/>
    <property type="evidence" value="ECO:0007669"/>
    <property type="project" value="InterPro"/>
</dbReference>
<accession>A0A4R0MWP8</accession>
<dbReference type="RefSeq" id="WP_131553765.1">
    <property type="nucleotide sequence ID" value="NZ_SJSK01000003.1"/>
</dbReference>
<evidence type="ECO:0000313" key="5">
    <source>
        <dbReference type="Proteomes" id="UP000292884"/>
    </source>
</evidence>
<dbReference type="OrthoDB" id="9787344at2"/>
<proteinExistence type="predicted"/>
<dbReference type="InterPro" id="IPR007492">
    <property type="entry name" value="LytTR_DNA-bd_dom"/>
</dbReference>
<comment type="caution">
    <text evidence="4">The sequence shown here is derived from an EMBL/GenBank/DDBJ whole genome shotgun (WGS) entry which is preliminary data.</text>
</comment>
<dbReference type="GO" id="GO:0003677">
    <property type="term" value="F:DNA binding"/>
    <property type="evidence" value="ECO:0007669"/>
    <property type="project" value="InterPro"/>
</dbReference>
<dbReference type="SMART" id="SM00448">
    <property type="entry name" value="REC"/>
    <property type="match status" value="1"/>
</dbReference>
<feature type="domain" description="Response regulatory" evidence="2">
    <location>
        <begin position="3"/>
        <end position="116"/>
    </location>
</feature>
<gene>
    <name evidence="4" type="ORF">EZ428_13900</name>
</gene>
<dbReference type="SMART" id="SM00850">
    <property type="entry name" value="LytTR"/>
    <property type="match status" value="1"/>
</dbReference>
<dbReference type="Pfam" id="PF00072">
    <property type="entry name" value="Response_reg"/>
    <property type="match status" value="1"/>
</dbReference>
<dbReference type="Gene3D" id="2.40.50.1020">
    <property type="entry name" value="LytTr DNA-binding domain"/>
    <property type="match status" value="1"/>
</dbReference>
<name>A0A4R0MWP8_9SPHI</name>
<dbReference type="PROSITE" id="PS50110">
    <property type="entry name" value="RESPONSE_REGULATORY"/>
    <property type="match status" value="1"/>
</dbReference>
<dbReference type="CDD" id="cd08161">
    <property type="entry name" value="SET"/>
    <property type="match status" value="1"/>
</dbReference>
<dbReference type="PROSITE" id="PS50930">
    <property type="entry name" value="HTH_LYTTR"/>
    <property type="match status" value="1"/>
</dbReference>
<reference evidence="4 5" key="1">
    <citation type="submission" date="2019-02" db="EMBL/GenBank/DDBJ databases">
        <title>Pedobacter sp. RP-1-13 sp. nov., isolated from Arctic soil.</title>
        <authorList>
            <person name="Dahal R.H."/>
        </authorList>
    </citation>
    <scope>NUCLEOTIDE SEQUENCE [LARGE SCALE GENOMIC DNA]</scope>
    <source>
        <strain evidence="4 5">RP-1-13</strain>
    </source>
</reference>
<dbReference type="Pfam" id="PF04397">
    <property type="entry name" value="LytTR"/>
    <property type="match status" value="1"/>
</dbReference>
<keyword evidence="5" id="KW-1185">Reference proteome</keyword>
<dbReference type="Proteomes" id="UP000292884">
    <property type="component" value="Unassembled WGS sequence"/>
</dbReference>
<evidence type="ECO:0000259" key="3">
    <source>
        <dbReference type="PROSITE" id="PS50930"/>
    </source>
</evidence>
<evidence type="ECO:0000259" key="2">
    <source>
        <dbReference type="PROSITE" id="PS50110"/>
    </source>
</evidence>
<dbReference type="InterPro" id="IPR001789">
    <property type="entry name" value="Sig_transdc_resp-reg_receiver"/>
</dbReference>
<dbReference type="SUPFAM" id="SSF52172">
    <property type="entry name" value="CheY-like"/>
    <property type="match status" value="1"/>
</dbReference>
<keyword evidence="1" id="KW-0597">Phosphoprotein</keyword>
<dbReference type="PANTHER" id="PTHR37299">
    <property type="entry name" value="TRANSCRIPTIONAL REGULATOR-RELATED"/>
    <property type="match status" value="1"/>
</dbReference>
<protein>
    <submittedName>
        <fullName evidence="4">Response regulator transcription factor</fullName>
    </submittedName>
</protein>